<keyword evidence="3" id="KW-0347">Helicase</keyword>
<dbReference type="GO" id="GO:0004386">
    <property type="term" value="F:helicase activity"/>
    <property type="evidence" value="ECO:0007669"/>
    <property type="project" value="UniProtKB-KW"/>
</dbReference>
<comment type="caution">
    <text evidence="3">The sequence shown here is derived from an EMBL/GenBank/DDBJ whole genome shotgun (WGS) entry which is preliminary data.</text>
</comment>
<keyword evidence="3" id="KW-0547">Nucleotide-binding</keyword>
<feature type="domain" description="Large helicase-related protein winged-helix" evidence="2">
    <location>
        <begin position="142"/>
        <end position="168"/>
    </location>
</feature>
<keyword evidence="3" id="KW-0378">Hydrolase</keyword>
<evidence type="ECO:0000313" key="3">
    <source>
        <dbReference type="EMBL" id="NEE23692.1"/>
    </source>
</evidence>
<evidence type="ECO:0000256" key="1">
    <source>
        <dbReference type="SAM" id="MobiDB-lite"/>
    </source>
</evidence>
<feature type="non-terminal residue" evidence="3">
    <location>
        <position position="1"/>
    </location>
</feature>
<dbReference type="Pfam" id="PF23234">
    <property type="entry name" value="WHD_4th_Lhr"/>
    <property type="match status" value="1"/>
</dbReference>
<dbReference type="InterPro" id="IPR055367">
    <property type="entry name" value="WH4_Lhr"/>
</dbReference>
<name>A0A6G3Y1J6_9ACTN</name>
<feature type="non-terminal residue" evidence="3">
    <location>
        <position position="168"/>
    </location>
</feature>
<reference evidence="3" key="1">
    <citation type="submission" date="2020-01" db="EMBL/GenBank/DDBJ databases">
        <title>Insect and environment-associated Actinomycetes.</title>
        <authorList>
            <person name="Currrie C."/>
            <person name="Chevrette M."/>
            <person name="Carlson C."/>
            <person name="Stubbendieck R."/>
            <person name="Wendt-Pienkowski E."/>
        </authorList>
    </citation>
    <scope>NUCLEOTIDE SEQUENCE</scope>
    <source>
        <strain evidence="3">SID7499</strain>
    </source>
</reference>
<feature type="region of interest" description="Disordered" evidence="1">
    <location>
        <begin position="92"/>
        <end position="135"/>
    </location>
</feature>
<protein>
    <submittedName>
        <fullName evidence="3">DEAD/DEAH box helicase</fullName>
    </submittedName>
</protein>
<accession>A0A6G3Y1J6</accession>
<sequence length="168" mass="18004">GKDGWVSLYLADSAPLLLPPPHPLELSALHESALITLSGGYGLFFRQIADQVRATTHPDCTDQQLADALWDLAWSGRLTNDTLAPLRSLLGSGRTAGSTAHRSRRSVPRGRYGSLTAAARPASRTGPPTVSGRWSLLPPVEPEPTHRAHALARTLLDRHGVVTRGAVQ</sequence>
<keyword evidence="3" id="KW-0067">ATP-binding</keyword>
<dbReference type="EMBL" id="JAAGMN010010473">
    <property type="protein sequence ID" value="NEE23692.1"/>
    <property type="molecule type" value="Genomic_DNA"/>
</dbReference>
<gene>
    <name evidence="3" type="ORF">G3M58_96725</name>
</gene>
<dbReference type="AlphaFoldDB" id="A0A6G3Y1J6"/>
<evidence type="ECO:0000259" key="2">
    <source>
        <dbReference type="Pfam" id="PF23234"/>
    </source>
</evidence>
<proteinExistence type="predicted"/>
<organism evidence="3">
    <name type="scientific">Streptomyces sp. SID7499</name>
    <dbReference type="NCBI Taxonomy" id="2706086"/>
    <lineage>
        <taxon>Bacteria</taxon>
        <taxon>Bacillati</taxon>
        <taxon>Actinomycetota</taxon>
        <taxon>Actinomycetes</taxon>
        <taxon>Kitasatosporales</taxon>
        <taxon>Streptomycetaceae</taxon>
        <taxon>Streptomyces</taxon>
    </lineage>
</organism>